<dbReference type="CDD" id="cd09629">
    <property type="entry name" value="DOMON_CIL1_like"/>
    <property type="match status" value="1"/>
</dbReference>
<evidence type="ECO:0000256" key="2">
    <source>
        <dbReference type="ARBA" id="ARBA00005982"/>
    </source>
</evidence>
<feature type="transmembrane region" description="Helical" evidence="8">
    <location>
        <begin position="63"/>
        <end position="83"/>
    </location>
</feature>
<organism evidence="10 11">
    <name type="scientific">Hibiscus sabdariffa</name>
    <name type="common">roselle</name>
    <dbReference type="NCBI Taxonomy" id="183260"/>
    <lineage>
        <taxon>Eukaryota</taxon>
        <taxon>Viridiplantae</taxon>
        <taxon>Streptophyta</taxon>
        <taxon>Embryophyta</taxon>
        <taxon>Tracheophyta</taxon>
        <taxon>Spermatophyta</taxon>
        <taxon>Magnoliopsida</taxon>
        <taxon>eudicotyledons</taxon>
        <taxon>Gunneridae</taxon>
        <taxon>Pentapetalae</taxon>
        <taxon>rosids</taxon>
        <taxon>malvids</taxon>
        <taxon>Malvales</taxon>
        <taxon>Malvaceae</taxon>
        <taxon>Malvoideae</taxon>
        <taxon>Hibiscus</taxon>
    </lineage>
</organism>
<evidence type="ECO:0000256" key="7">
    <source>
        <dbReference type="SAM" id="MobiDB-lite"/>
    </source>
</evidence>
<dbReference type="Pfam" id="PF04526">
    <property type="entry name" value="DUF568"/>
    <property type="match status" value="1"/>
</dbReference>
<feature type="transmembrane region" description="Helical" evidence="8">
    <location>
        <begin position="417"/>
        <end position="439"/>
    </location>
</feature>
<keyword evidence="4" id="KW-0249">Electron transport</keyword>
<dbReference type="InterPro" id="IPR005018">
    <property type="entry name" value="DOMON_domain"/>
</dbReference>
<evidence type="ECO:0000256" key="3">
    <source>
        <dbReference type="ARBA" id="ARBA00022692"/>
    </source>
</evidence>
<feature type="transmembrane region" description="Helical" evidence="8">
    <location>
        <begin position="172"/>
        <end position="193"/>
    </location>
</feature>
<reference evidence="10 11" key="1">
    <citation type="journal article" date="2024" name="G3 (Bethesda)">
        <title>Genome assembly of Hibiscus sabdariffa L. provides insights into metabolisms of medicinal natural products.</title>
        <authorList>
            <person name="Kim T."/>
        </authorList>
    </citation>
    <scope>NUCLEOTIDE SEQUENCE [LARGE SCALE GENOMIC DNA]</scope>
    <source>
        <strain evidence="10">TK-2024</strain>
        <tissue evidence="10">Old leaves</tissue>
    </source>
</reference>
<evidence type="ECO:0000256" key="1">
    <source>
        <dbReference type="ARBA" id="ARBA00004141"/>
    </source>
</evidence>
<keyword evidence="4" id="KW-0813">Transport</keyword>
<dbReference type="InterPro" id="IPR036259">
    <property type="entry name" value="MFS_trans_sf"/>
</dbReference>
<evidence type="ECO:0000313" key="10">
    <source>
        <dbReference type="EMBL" id="KAK8506026.1"/>
    </source>
</evidence>
<evidence type="ECO:0000313" key="11">
    <source>
        <dbReference type="Proteomes" id="UP001472677"/>
    </source>
</evidence>
<dbReference type="Proteomes" id="UP001472677">
    <property type="component" value="Unassembled WGS sequence"/>
</dbReference>
<dbReference type="InterPro" id="IPR000109">
    <property type="entry name" value="POT_fam"/>
</dbReference>
<comment type="similarity">
    <text evidence="2">Belongs to the major facilitator superfamily. Proton-dependent oligopeptide transporter (POT/PTR) (TC 2.A.17) family.</text>
</comment>
<dbReference type="InterPro" id="IPR045265">
    <property type="entry name" value="AIR12_DOMON"/>
</dbReference>
<name>A0ABR2BFR2_9ROSI</name>
<keyword evidence="11" id="KW-1185">Reference proteome</keyword>
<feature type="transmembrane region" description="Helical" evidence="8">
    <location>
        <begin position="133"/>
        <end position="152"/>
    </location>
</feature>
<keyword evidence="6 8" id="KW-0472">Membrane</keyword>
<protein>
    <recommendedName>
        <fullName evidence="9">DOMON domain-containing protein</fullName>
    </recommendedName>
</protein>
<evidence type="ECO:0000259" key="9">
    <source>
        <dbReference type="PROSITE" id="PS50836"/>
    </source>
</evidence>
<dbReference type="SUPFAM" id="SSF103473">
    <property type="entry name" value="MFS general substrate transporter"/>
    <property type="match status" value="1"/>
</dbReference>
<feature type="transmembrane region" description="Helical" evidence="8">
    <location>
        <begin position="95"/>
        <end position="113"/>
    </location>
</feature>
<feature type="transmembrane region" description="Helical" evidence="8">
    <location>
        <begin position="293"/>
        <end position="318"/>
    </location>
</feature>
<dbReference type="Gene3D" id="1.20.1250.20">
    <property type="entry name" value="MFS general substrate transporter like domains"/>
    <property type="match status" value="1"/>
</dbReference>
<keyword evidence="3 8" id="KW-0812">Transmembrane</keyword>
<evidence type="ECO:0000256" key="4">
    <source>
        <dbReference type="ARBA" id="ARBA00022982"/>
    </source>
</evidence>
<comment type="caution">
    <text evidence="10">The sequence shown here is derived from an EMBL/GenBank/DDBJ whole genome shotgun (WGS) entry which is preliminary data.</text>
</comment>
<proteinExistence type="inferred from homology"/>
<feature type="transmembrane region" description="Helical" evidence="8">
    <location>
        <begin position="205"/>
        <end position="224"/>
    </location>
</feature>
<dbReference type="PROSITE" id="PS50836">
    <property type="entry name" value="DOMON"/>
    <property type="match status" value="1"/>
</dbReference>
<keyword evidence="5 8" id="KW-1133">Transmembrane helix</keyword>
<dbReference type="PANTHER" id="PTHR11654">
    <property type="entry name" value="OLIGOPEPTIDE TRANSPORTER-RELATED"/>
    <property type="match status" value="1"/>
</dbReference>
<evidence type="ECO:0000256" key="8">
    <source>
        <dbReference type="SAM" id="Phobius"/>
    </source>
</evidence>
<feature type="transmembrane region" description="Helical" evidence="8">
    <location>
        <begin position="377"/>
        <end position="397"/>
    </location>
</feature>
<gene>
    <name evidence="10" type="ORF">V6N12_074085</name>
</gene>
<dbReference type="Pfam" id="PF00854">
    <property type="entry name" value="PTR2"/>
    <property type="match status" value="1"/>
</dbReference>
<accession>A0ABR2BFR2</accession>
<evidence type="ECO:0000256" key="6">
    <source>
        <dbReference type="ARBA" id="ARBA00023136"/>
    </source>
</evidence>
<evidence type="ECO:0000256" key="5">
    <source>
        <dbReference type="ARBA" id="ARBA00022989"/>
    </source>
</evidence>
<dbReference type="EMBL" id="JBBPBM010000120">
    <property type="protein sequence ID" value="KAK8506026.1"/>
    <property type="molecule type" value="Genomic_DNA"/>
</dbReference>
<sequence length="701" mass="76319">MVIENGEFEDWRGSKADPVRHGGVAAASIACVVEVLENMVFLSNATNFVAYFLKSMHYSAAESANMVTNFMGTSFLLTIFGGFVSDSFLTRFKTFIIFCTLELLGLILLTIQAQNSRLLPAINSNPSKTQEAILYTGLYAIAAGVGGVKAALPAHGADQLNHGNQRLISSFFNWFFFSLCFGGLIASTVMIWIEENLGWNWSFKISVVTLSVALCIFAMGFPIYRHKRPGGSPLTRIYKVFASAIGNRKMLLPEAEYAQIYGEKRNRDKLRFLNKALIGDSVTATDVEETKTFLGLLPIFASTIMMNCCLAQLMTFSVQQGNIMDRSLNNFIIPTQSLSVFPLFIMLASIPVYEYFIRLFRLKNNNRPRMLNMFQPLRRIGIGLALASGSMAAAAIVEAKRREAAHDGVTLSVFWLGWQYLLLGVSDMLTLGGMLEFFYSEAPDSMRSMSTALSWCSTSMGYFVSSVLVTICNSASGHFGKEWLGGKDLNPGCSSLKLTGGKKQYSNCTELPSLNSTLHFTYNATNSSLSIAFSAPPPRPDGWIAWAVNPLATGMAGSQALLAFKANGSMVVKTYNISSYSSIVEGKLSFDVWDLEAESDKDGKMTLYGSLKVAATAEKLNQVWQVGPGVVDGHPKKHDFAKANLAALGELKLVEKLSPAASSPSPSPAQSANSNSGSGLRVSEINAAFRILGLISLLVLM</sequence>
<feature type="domain" description="DOMON" evidence="9">
    <location>
        <begin position="514"/>
        <end position="627"/>
    </location>
</feature>
<feature type="region of interest" description="Disordered" evidence="7">
    <location>
        <begin position="659"/>
        <end position="679"/>
    </location>
</feature>
<feature type="transmembrane region" description="Helical" evidence="8">
    <location>
        <begin position="451"/>
        <end position="471"/>
    </location>
</feature>
<comment type="subcellular location">
    <subcellularLocation>
        <location evidence="1">Membrane</location>
        <topology evidence="1">Multi-pass membrane protein</topology>
    </subcellularLocation>
</comment>
<feature type="transmembrane region" description="Helical" evidence="8">
    <location>
        <begin position="338"/>
        <end position="356"/>
    </location>
</feature>